<dbReference type="InterPro" id="IPR006306">
    <property type="entry name" value="T3SS_HrpO"/>
</dbReference>
<keyword evidence="7 9" id="KW-0472">Membrane</keyword>
<sequence length="84" mass="9196">MTEAQAIEFVRETLTLMLLLSLPVLAAALIVGLTISIFQAVTQIQEQTLSFVPKILGMGIVAILAMPWVVSKILEFANRMFSGF</sequence>
<dbReference type="AlphaFoldDB" id="A0A517YSG6"/>
<dbReference type="RefSeq" id="WP_145075894.1">
    <property type="nucleotide sequence ID" value="NZ_CP036425.1"/>
</dbReference>
<dbReference type="EMBL" id="CP036425">
    <property type="protein sequence ID" value="QDU33183.1"/>
    <property type="molecule type" value="Genomic_DNA"/>
</dbReference>
<accession>A0A517YSG6</accession>
<dbReference type="NCBIfam" id="TIGR01402">
    <property type="entry name" value="fliQ"/>
    <property type="match status" value="1"/>
</dbReference>
<gene>
    <name evidence="9 10" type="primary">fliQ</name>
    <name evidence="10" type="ORF">KS4_12280</name>
</gene>
<keyword evidence="10" id="KW-0969">Cilium</keyword>
<name>A0A517YSG6_9BACT</name>
<dbReference type="InterPro" id="IPR002191">
    <property type="entry name" value="Bac_export_3"/>
</dbReference>
<dbReference type="GO" id="GO:0009425">
    <property type="term" value="C:bacterial-type flagellum basal body"/>
    <property type="evidence" value="ECO:0007669"/>
    <property type="project" value="UniProtKB-SubCell"/>
</dbReference>
<evidence type="ECO:0000256" key="9">
    <source>
        <dbReference type="RuleBase" id="RU364090"/>
    </source>
</evidence>
<dbReference type="OrthoDB" id="9806440at2"/>
<dbReference type="Pfam" id="PF01313">
    <property type="entry name" value="Bac_export_3"/>
    <property type="match status" value="1"/>
</dbReference>
<comment type="function">
    <text evidence="9">Role in flagellar biosynthesis.</text>
</comment>
<dbReference type="KEGG" id="pcor:KS4_12280"/>
<dbReference type="PANTHER" id="PTHR34040:SF2">
    <property type="entry name" value="FLAGELLAR BIOSYNTHETIC PROTEIN FLIQ"/>
    <property type="match status" value="1"/>
</dbReference>
<keyword evidence="11" id="KW-1185">Reference proteome</keyword>
<evidence type="ECO:0000256" key="5">
    <source>
        <dbReference type="ARBA" id="ARBA00022692"/>
    </source>
</evidence>
<evidence type="ECO:0000256" key="8">
    <source>
        <dbReference type="ARBA" id="ARBA00023143"/>
    </source>
</evidence>
<evidence type="ECO:0000256" key="4">
    <source>
        <dbReference type="ARBA" id="ARBA00022475"/>
    </source>
</evidence>
<keyword evidence="6 9" id="KW-1133">Transmembrane helix</keyword>
<evidence type="ECO:0000313" key="10">
    <source>
        <dbReference type="EMBL" id="QDU33183.1"/>
    </source>
</evidence>
<evidence type="ECO:0000256" key="6">
    <source>
        <dbReference type="ARBA" id="ARBA00022989"/>
    </source>
</evidence>
<keyword evidence="4 9" id="KW-1003">Cell membrane</keyword>
<dbReference type="InterPro" id="IPR006305">
    <property type="entry name" value="FliQ"/>
</dbReference>
<comment type="similarity">
    <text evidence="2 9">Belongs to the FliQ/MopD/SpaQ family.</text>
</comment>
<keyword evidence="10" id="KW-0282">Flagellum</keyword>
<dbReference type="PIRSF" id="PIRSF004669">
    <property type="entry name" value="FliQ"/>
    <property type="match status" value="1"/>
</dbReference>
<organism evidence="10 11">
    <name type="scientific">Poriferisphaera corsica</name>
    <dbReference type="NCBI Taxonomy" id="2528020"/>
    <lineage>
        <taxon>Bacteria</taxon>
        <taxon>Pseudomonadati</taxon>
        <taxon>Planctomycetota</taxon>
        <taxon>Phycisphaerae</taxon>
        <taxon>Phycisphaerales</taxon>
        <taxon>Phycisphaeraceae</taxon>
        <taxon>Poriferisphaera</taxon>
    </lineage>
</organism>
<evidence type="ECO:0000256" key="1">
    <source>
        <dbReference type="ARBA" id="ARBA00004651"/>
    </source>
</evidence>
<proteinExistence type="inferred from homology"/>
<dbReference type="GO" id="GO:0044780">
    <property type="term" value="P:bacterial-type flagellum assembly"/>
    <property type="evidence" value="ECO:0007669"/>
    <property type="project" value="InterPro"/>
</dbReference>
<dbReference type="Proteomes" id="UP000317369">
    <property type="component" value="Chromosome"/>
</dbReference>
<evidence type="ECO:0000256" key="2">
    <source>
        <dbReference type="ARBA" id="ARBA00006156"/>
    </source>
</evidence>
<evidence type="ECO:0000256" key="3">
    <source>
        <dbReference type="ARBA" id="ARBA00021718"/>
    </source>
</evidence>
<evidence type="ECO:0000313" key="11">
    <source>
        <dbReference type="Proteomes" id="UP000317369"/>
    </source>
</evidence>
<feature type="transmembrane region" description="Helical" evidence="9">
    <location>
        <begin position="51"/>
        <end position="70"/>
    </location>
</feature>
<keyword evidence="8 9" id="KW-0975">Bacterial flagellum</keyword>
<reference evidence="10 11" key="1">
    <citation type="submission" date="2019-02" db="EMBL/GenBank/DDBJ databases">
        <title>Deep-cultivation of Planctomycetes and their phenomic and genomic characterization uncovers novel biology.</title>
        <authorList>
            <person name="Wiegand S."/>
            <person name="Jogler M."/>
            <person name="Boedeker C."/>
            <person name="Pinto D."/>
            <person name="Vollmers J."/>
            <person name="Rivas-Marin E."/>
            <person name="Kohn T."/>
            <person name="Peeters S.H."/>
            <person name="Heuer A."/>
            <person name="Rast P."/>
            <person name="Oberbeckmann S."/>
            <person name="Bunk B."/>
            <person name="Jeske O."/>
            <person name="Meyerdierks A."/>
            <person name="Storesund J.E."/>
            <person name="Kallscheuer N."/>
            <person name="Luecker S."/>
            <person name="Lage O.M."/>
            <person name="Pohl T."/>
            <person name="Merkel B.J."/>
            <person name="Hornburger P."/>
            <person name="Mueller R.-W."/>
            <person name="Bruemmer F."/>
            <person name="Labrenz M."/>
            <person name="Spormann A.M."/>
            <person name="Op den Camp H."/>
            <person name="Overmann J."/>
            <person name="Amann R."/>
            <person name="Jetten M.S.M."/>
            <person name="Mascher T."/>
            <person name="Medema M.H."/>
            <person name="Devos D.P."/>
            <person name="Kaster A.-K."/>
            <person name="Ovreas L."/>
            <person name="Rohde M."/>
            <person name="Galperin M.Y."/>
            <person name="Jogler C."/>
        </authorList>
    </citation>
    <scope>NUCLEOTIDE SEQUENCE [LARGE SCALE GENOMIC DNA]</scope>
    <source>
        <strain evidence="10 11">KS4</strain>
    </source>
</reference>
<dbReference type="PRINTS" id="PR00952">
    <property type="entry name" value="TYPE3IMQPROT"/>
</dbReference>
<protein>
    <recommendedName>
        <fullName evidence="3 9">Flagellar biosynthetic protein FliQ</fullName>
    </recommendedName>
</protein>
<feature type="transmembrane region" description="Helical" evidence="9">
    <location>
        <begin position="16"/>
        <end position="39"/>
    </location>
</feature>
<evidence type="ECO:0000256" key="7">
    <source>
        <dbReference type="ARBA" id="ARBA00023136"/>
    </source>
</evidence>
<dbReference type="GO" id="GO:0009306">
    <property type="term" value="P:protein secretion"/>
    <property type="evidence" value="ECO:0007669"/>
    <property type="project" value="InterPro"/>
</dbReference>
<comment type="subcellular location">
    <subcellularLocation>
        <location evidence="1 9">Cell membrane</location>
        <topology evidence="1">Multi-pass membrane protein</topology>
    </subcellularLocation>
    <subcellularLocation>
        <location evidence="9">Bacterial flagellum basal body</location>
    </subcellularLocation>
</comment>
<keyword evidence="10" id="KW-0966">Cell projection</keyword>
<dbReference type="PANTHER" id="PTHR34040">
    <property type="entry name" value="FLAGELLAR BIOSYNTHETIC PROTEIN FLIQ"/>
    <property type="match status" value="1"/>
</dbReference>
<dbReference type="GO" id="GO:0005886">
    <property type="term" value="C:plasma membrane"/>
    <property type="evidence" value="ECO:0007669"/>
    <property type="project" value="UniProtKB-SubCell"/>
</dbReference>
<keyword evidence="5 9" id="KW-0812">Transmembrane</keyword>
<dbReference type="NCBIfam" id="TIGR01403">
    <property type="entry name" value="fliQ_rel_III"/>
    <property type="match status" value="1"/>
</dbReference>